<dbReference type="GO" id="GO:0006388">
    <property type="term" value="P:tRNA splicing, via endonucleolytic cleavage and ligation"/>
    <property type="evidence" value="ECO:0007669"/>
    <property type="project" value="TreeGrafter"/>
</dbReference>
<dbReference type="EMBL" id="MU157915">
    <property type="protein sequence ID" value="KAF9523526.1"/>
    <property type="molecule type" value="Genomic_DNA"/>
</dbReference>
<dbReference type="Pfam" id="PF09511">
    <property type="entry name" value="RNA_lig_T4_1"/>
    <property type="match status" value="1"/>
</dbReference>
<evidence type="ECO:0000313" key="3">
    <source>
        <dbReference type="EMBL" id="KAF9523526.1"/>
    </source>
</evidence>
<gene>
    <name evidence="3" type="ORF">CPB83DRAFT_862662</name>
</gene>
<dbReference type="GO" id="GO:0005634">
    <property type="term" value="C:nucleus"/>
    <property type="evidence" value="ECO:0007669"/>
    <property type="project" value="TreeGrafter"/>
</dbReference>
<dbReference type="Proteomes" id="UP000807306">
    <property type="component" value="Unassembled WGS sequence"/>
</dbReference>
<evidence type="ECO:0000256" key="1">
    <source>
        <dbReference type="SAM" id="MobiDB-lite"/>
    </source>
</evidence>
<name>A0A9P6E6I0_9AGAR</name>
<dbReference type="PANTHER" id="PTHR32004:SF1">
    <property type="entry name" value="TRNA LIGASE"/>
    <property type="match status" value="1"/>
</dbReference>
<dbReference type="PANTHER" id="PTHR32004">
    <property type="entry name" value="TRNA LIGASE"/>
    <property type="match status" value="1"/>
</dbReference>
<proteinExistence type="predicted"/>
<dbReference type="GO" id="GO:0003972">
    <property type="term" value="F:RNA ligase (ATP) activity"/>
    <property type="evidence" value="ECO:0007669"/>
    <property type="project" value="TreeGrafter"/>
</dbReference>
<feature type="region of interest" description="Disordered" evidence="1">
    <location>
        <begin position="81"/>
        <end position="108"/>
    </location>
</feature>
<accession>A0A9P6E6I0</accession>
<dbReference type="OrthoDB" id="276239at2759"/>
<reference evidence="3" key="1">
    <citation type="submission" date="2020-11" db="EMBL/GenBank/DDBJ databases">
        <authorList>
            <consortium name="DOE Joint Genome Institute"/>
            <person name="Ahrendt S."/>
            <person name="Riley R."/>
            <person name="Andreopoulos W."/>
            <person name="Labutti K."/>
            <person name="Pangilinan J."/>
            <person name="Ruiz-Duenas F.J."/>
            <person name="Barrasa J.M."/>
            <person name="Sanchez-Garcia M."/>
            <person name="Camarero S."/>
            <person name="Miyauchi S."/>
            <person name="Serrano A."/>
            <person name="Linde D."/>
            <person name="Babiker R."/>
            <person name="Drula E."/>
            <person name="Ayuso-Fernandez I."/>
            <person name="Pacheco R."/>
            <person name="Padilla G."/>
            <person name="Ferreira P."/>
            <person name="Barriuso J."/>
            <person name="Kellner H."/>
            <person name="Castanera R."/>
            <person name="Alfaro M."/>
            <person name="Ramirez L."/>
            <person name="Pisabarro A.G."/>
            <person name="Kuo A."/>
            <person name="Tritt A."/>
            <person name="Lipzen A."/>
            <person name="He G."/>
            <person name="Yan M."/>
            <person name="Ng V."/>
            <person name="Cullen D."/>
            <person name="Martin F."/>
            <person name="Rosso M.-N."/>
            <person name="Henrissat B."/>
            <person name="Hibbett D."/>
            <person name="Martinez A.T."/>
            <person name="Grigoriev I.V."/>
        </authorList>
    </citation>
    <scope>NUCLEOTIDE SEQUENCE</scope>
    <source>
        <strain evidence="3">CBS 506.95</strain>
    </source>
</reference>
<comment type="caution">
    <text evidence="3">The sequence shown here is derived from an EMBL/GenBank/DDBJ whole genome shotgun (WGS) entry which is preliminary data.</text>
</comment>
<sequence length="172" mass="19157">MATSSQSAHASNDSALVASLYDLSNKSPKLVKSTAYFTSLDASDARNVEIRSWKMNEYKYSVTPCPFPTLARGFFTREVREGREDGGSTSRGMSKFLSSVSQPRGKEKAQEKKYQIVARGYDKFFNIDEVPWTSVSSFFKCVFHMIESLVAACVVGSDRSQHLPALYALPQI</sequence>
<dbReference type="AlphaFoldDB" id="A0A9P6E6I0"/>
<evidence type="ECO:0000259" key="2">
    <source>
        <dbReference type="Pfam" id="PF09511"/>
    </source>
</evidence>
<feature type="domain" description="T4 RNA ligase 1-like N-terminal" evidence="2">
    <location>
        <begin position="111"/>
        <end position="137"/>
    </location>
</feature>
<keyword evidence="4" id="KW-1185">Reference proteome</keyword>
<feature type="compositionally biased region" description="Polar residues" evidence="1">
    <location>
        <begin position="87"/>
        <end position="102"/>
    </location>
</feature>
<protein>
    <recommendedName>
        <fullName evidence="2">T4 RNA ligase 1-like N-terminal domain-containing protein</fullName>
    </recommendedName>
</protein>
<organism evidence="3 4">
    <name type="scientific">Crepidotus variabilis</name>
    <dbReference type="NCBI Taxonomy" id="179855"/>
    <lineage>
        <taxon>Eukaryota</taxon>
        <taxon>Fungi</taxon>
        <taxon>Dikarya</taxon>
        <taxon>Basidiomycota</taxon>
        <taxon>Agaricomycotina</taxon>
        <taxon>Agaricomycetes</taxon>
        <taxon>Agaricomycetidae</taxon>
        <taxon>Agaricales</taxon>
        <taxon>Agaricineae</taxon>
        <taxon>Crepidotaceae</taxon>
        <taxon>Crepidotus</taxon>
    </lineage>
</organism>
<dbReference type="InterPro" id="IPR019039">
    <property type="entry name" value="T4-Rnl1-like_N"/>
</dbReference>
<evidence type="ECO:0000313" key="4">
    <source>
        <dbReference type="Proteomes" id="UP000807306"/>
    </source>
</evidence>